<evidence type="ECO:0000259" key="2">
    <source>
        <dbReference type="Pfam" id="PF26078"/>
    </source>
</evidence>
<sequence>MYESQSYAVILRRMLDRIPDDVDKRQGSMIYDALAPAASELAQLYVELDMGLRSVFPQTAVEDHLDDLTEPFGLTRNQATYAVRKGVFAGAAGVLLDVPVGSRFSISGVTYAAVSKIAAGQFEMRCETLGVVGNQHYGTMLPIDYIAGLVSATLSDVLIPGAGRESDASYRARFFSEVREPTTSGNKANYKKWALEVDGVGGAQVIPLWDGPGTVKVIIIDTNKQPASPALVSNVQAYIDPGAGTGDGQAPIGAAVTVVAATSVEINITGTISLDGSRTLSQVQIDFESALTEYLADIAFSSDPSVKYARVGAMLLNVAGVADYSSLLLNGASGNASIDAEALGVLGTVTLSV</sequence>
<reference evidence="4 5" key="1">
    <citation type="submission" date="2018-12" db="EMBL/GenBank/DDBJ databases">
        <title>Bacillus ochoae sp. nov., Paenibacillus whitsoniae sp. nov., Paenibacillus spiritus sp. nov. Isolated from the Mars Exploration Rover during spacecraft assembly.</title>
        <authorList>
            <person name="Seuylemezian A."/>
            <person name="Vaishampayan P."/>
        </authorList>
    </citation>
    <scope>NUCLEOTIDE SEQUENCE [LARGE SCALE GENOMIC DNA]</scope>
    <source>
        <strain evidence="4 5">MER 54</strain>
    </source>
</reference>
<evidence type="ECO:0000259" key="3">
    <source>
        <dbReference type="Pfam" id="PF26079"/>
    </source>
</evidence>
<name>A0A430JE36_9BACL</name>
<proteinExistence type="inferred from homology"/>
<dbReference type="EMBL" id="RXHU01000034">
    <property type="protein sequence ID" value="RTE09298.1"/>
    <property type="molecule type" value="Genomic_DNA"/>
</dbReference>
<dbReference type="PANTHER" id="PTHR37829:SF3">
    <property type="entry name" value="PROTEIN JAYE-RELATED"/>
    <property type="match status" value="1"/>
</dbReference>
<dbReference type="AlphaFoldDB" id="A0A430JE36"/>
<accession>A0A430JE36</accession>
<gene>
    <name evidence="4" type="ORF">EJQ19_13030</name>
</gene>
<dbReference type="Pfam" id="PF26078">
    <property type="entry name" value="Baseplate_J_M"/>
    <property type="match status" value="1"/>
</dbReference>
<comment type="caution">
    <text evidence="4">The sequence shown here is derived from an EMBL/GenBank/DDBJ whole genome shotgun (WGS) entry which is preliminary data.</text>
</comment>
<dbReference type="RefSeq" id="WP_126141662.1">
    <property type="nucleotide sequence ID" value="NZ_RXHU01000034.1"/>
</dbReference>
<dbReference type="InterPro" id="IPR052399">
    <property type="entry name" value="Phage_Baseplate_Assmbl_Protein"/>
</dbReference>
<protein>
    <submittedName>
        <fullName evidence="4">Baseplate J/gp47 family protein</fullName>
    </submittedName>
</protein>
<dbReference type="PANTHER" id="PTHR37829">
    <property type="entry name" value="PHAGE-LIKE ELEMENT PBSX PROTEIN XKDT"/>
    <property type="match status" value="1"/>
</dbReference>
<dbReference type="InterPro" id="IPR058530">
    <property type="entry name" value="Baseplate_J-like_C"/>
</dbReference>
<dbReference type="OrthoDB" id="2554267at2"/>
<dbReference type="Proteomes" id="UP000276128">
    <property type="component" value="Unassembled WGS sequence"/>
</dbReference>
<comment type="similarity">
    <text evidence="1">Belongs to the Mu gp47/PBSX XkdT family.</text>
</comment>
<evidence type="ECO:0000256" key="1">
    <source>
        <dbReference type="ARBA" id="ARBA00038087"/>
    </source>
</evidence>
<keyword evidence="5" id="KW-1185">Reference proteome</keyword>
<organism evidence="4 5">
    <name type="scientific">Paenibacillus whitsoniae</name>
    <dbReference type="NCBI Taxonomy" id="2496558"/>
    <lineage>
        <taxon>Bacteria</taxon>
        <taxon>Bacillati</taxon>
        <taxon>Bacillota</taxon>
        <taxon>Bacilli</taxon>
        <taxon>Bacillales</taxon>
        <taxon>Paenibacillaceae</taxon>
        <taxon>Paenibacillus</taxon>
    </lineage>
</organism>
<feature type="domain" description="Baseplate J-like central" evidence="2">
    <location>
        <begin position="183"/>
        <end position="260"/>
    </location>
</feature>
<evidence type="ECO:0000313" key="5">
    <source>
        <dbReference type="Proteomes" id="UP000276128"/>
    </source>
</evidence>
<evidence type="ECO:0000313" key="4">
    <source>
        <dbReference type="EMBL" id="RTE09298.1"/>
    </source>
</evidence>
<dbReference type="Pfam" id="PF26079">
    <property type="entry name" value="Baseplate_J_C"/>
    <property type="match status" value="1"/>
</dbReference>
<dbReference type="InterPro" id="IPR058531">
    <property type="entry name" value="Baseplate_J_M"/>
</dbReference>
<feature type="domain" description="Baseplate J-like C-terminal" evidence="3">
    <location>
        <begin position="266"/>
        <end position="352"/>
    </location>
</feature>